<organism evidence="1 2">
    <name type="scientific">Teichococcus coralli</name>
    <dbReference type="NCBI Taxonomy" id="2545983"/>
    <lineage>
        <taxon>Bacteria</taxon>
        <taxon>Pseudomonadati</taxon>
        <taxon>Pseudomonadota</taxon>
        <taxon>Alphaproteobacteria</taxon>
        <taxon>Acetobacterales</taxon>
        <taxon>Roseomonadaceae</taxon>
        <taxon>Roseomonas</taxon>
    </lineage>
</organism>
<reference evidence="1 2" key="1">
    <citation type="submission" date="2019-03" db="EMBL/GenBank/DDBJ databases">
        <title>Roseomonas sp. a novel Roseomonas species isolated from Sea whip Gorgonian.</title>
        <authorList>
            <person name="Li F."/>
            <person name="Pan X."/>
            <person name="Huang S."/>
            <person name="Li Z."/>
            <person name="Meng B."/>
        </authorList>
    </citation>
    <scope>NUCLEOTIDE SEQUENCE [LARGE SCALE GENOMIC DNA]</scope>
    <source>
        <strain evidence="1 2">M0104</strain>
    </source>
</reference>
<dbReference type="RefSeq" id="WP_160936191.1">
    <property type="nucleotide sequence ID" value="NZ_SNVJ01000004.1"/>
</dbReference>
<dbReference type="Proteomes" id="UP000460715">
    <property type="component" value="Unassembled WGS sequence"/>
</dbReference>
<dbReference type="EMBL" id="SNVJ01000004">
    <property type="protein sequence ID" value="MXP63082.1"/>
    <property type="molecule type" value="Genomic_DNA"/>
</dbReference>
<gene>
    <name evidence="1" type="ORF">E0493_06905</name>
</gene>
<accession>A0A845BCP3</accession>
<protein>
    <submittedName>
        <fullName evidence="1">DUF2171 domain-containing protein</fullName>
    </submittedName>
</protein>
<dbReference type="OrthoDB" id="9803697at2"/>
<dbReference type="InterPro" id="IPR018684">
    <property type="entry name" value="DUF2171"/>
</dbReference>
<dbReference type="AlphaFoldDB" id="A0A845BCP3"/>
<comment type="caution">
    <text evidence="1">The sequence shown here is derived from an EMBL/GenBank/DDBJ whole genome shotgun (WGS) entry which is preliminary data.</text>
</comment>
<proteinExistence type="predicted"/>
<dbReference type="Pfam" id="PF09939">
    <property type="entry name" value="DUF2171"/>
    <property type="match status" value="1"/>
</dbReference>
<sequence>MSDKVPQIREHMEVVGSDGQHVGTVDKVEGDRIKLTRKDDPDGSGQHHHYLPVSSVDAVQADKVRLNMPADRARALATMTGGSQAATGMGGASAG</sequence>
<evidence type="ECO:0000313" key="2">
    <source>
        <dbReference type="Proteomes" id="UP000460715"/>
    </source>
</evidence>
<keyword evidence="2" id="KW-1185">Reference proteome</keyword>
<evidence type="ECO:0000313" key="1">
    <source>
        <dbReference type="EMBL" id="MXP63082.1"/>
    </source>
</evidence>
<name>A0A845BCP3_9PROT</name>